<accession>Q8VJ64</accession>
<keyword evidence="2" id="KW-1185">Reference proteome</keyword>
<dbReference type="EMBL" id="AE000516">
    <property type="protein sequence ID" value="AAK47607.1"/>
    <property type="molecule type" value="Genomic_DNA"/>
</dbReference>
<dbReference type="KEGG" id="mtc:MT3268"/>
<protein>
    <submittedName>
        <fullName evidence="1">Uncharacterized protein</fullName>
    </submittedName>
</protein>
<proteinExistence type="predicted"/>
<dbReference type="HOGENOM" id="CLU_2955573_0_0_11"/>
<evidence type="ECO:0000313" key="2">
    <source>
        <dbReference type="Proteomes" id="UP000001020"/>
    </source>
</evidence>
<evidence type="ECO:0000313" key="1">
    <source>
        <dbReference type="EMBL" id="AAK47607.1"/>
    </source>
</evidence>
<name>Q8VJ64_MYCTO</name>
<gene>
    <name evidence="1" type="ordered locus">MT3268</name>
</gene>
<reference evidence="1 2" key="1">
    <citation type="journal article" date="2002" name="J. Bacteriol.">
        <title>Whole-genome comparison of Mycobacterium tuberculosis clinical and laboratory strains.</title>
        <authorList>
            <person name="Fleischmann R.D."/>
            <person name="Alland D."/>
            <person name="Eisen J.A."/>
            <person name="Carpenter L."/>
            <person name="White O."/>
            <person name="Peterson J."/>
            <person name="DeBoy R."/>
            <person name="Dodson R."/>
            <person name="Gwinn M."/>
            <person name="Haft D."/>
            <person name="Hickey E."/>
            <person name="Kolonay J.F."/>
            <person name="Nelson W.C."/>
            <person name="Umayam L.A."/>
            <person name="Ermolaeva M."/>
            <person name="Salzberg S.L."/>
            <person name="Delcher A."/>
            <person name="Utterback T."/>
            <person name="Weidman J."/>
            <person name="Khouri H."/>
            <person name="Gill J."/>
            <person name="Mikula A."/>
            <person name="Bishai W."/>
            <person name="Jacobs Jr W.R.Jr."/>
            <person name="Venter J.C."/>
            <person name="Fraser C.M."/>
        </authorList>
    </citation>
    <scope>NUCLEOTIDE SEQUENCE [LARGE SCALE GENOMIC DNA]</scope>
    <source>
        <strain evidence="2">CDC 1551 / Oshkosh</strain>
    </source>
</reference>
<sequence length="59" mass="6196">MSSAAVTRPPGQRKRTFNVAWPKVFRPPVIAATVTTPVGVAGSSDLIRPLYSMSAPSVA</sequence>
<dbReference type="Proteomes" id="UP000001020">
    <property type="component" value="Chromosome"/>
</dbReference>
<organism evidence="1 2">
    <name type="scientific">Mycobacterium tuberculosis (strain CDC 1551 / Oshkosh)</name>
    <dbReference type="NCBI Taxonomy" id="83331"/>
    <lineage>
        <taxon>Bacteria</taxon>
        <taxon>Bacillati</taxon>
        <taxon>Actinomycetota</taxon>
        <taxon>Actinomycetes</taxon>
        <taxon>Mycobacteriales</taxon>
        <taxon>Mycobacteriaceae</taxon>
        <taxon>Mycobacterium</taxon>
        <taxon>Mycobacterium tuberculosis complex</taxon>
    </lineage>
</organism>
<dbReference type="AlphaFoldDB" id="Q8VJ64"/>